<accession>A0A4D6MI29</accession>
<dbReference type="Pfam" id="PF06697">
    <property type="entry name" value="DUF1191"/>
    <property type="match status" value="1"/>
</dbReference>
<dbReference type="AlphaFoldDB" id="A0A4D6MI29"/>
<reference evidence="2 3" key="1">
    <citation type="submission" date="2019-04" db="EMBL/GenBank/DDBJ databases">
        <title>An improved genome assembly and genetic linkage map for asparagus bean, Vigna unguiculata ssp. sesquipedialis.</title>
        <authorList>
            <person name="Xia Q."/>
            <person name="Zhang R."/>
            <person name="Dong Y."/>
        </authorList>
    </citation>
    <scope>NUCLEOTIDE SEQUENCE [LARGE SCALE GENOMIC DNA]</scope>
    <source>
        <tissue evidence="2">Leaf</tissue>
    </source>
</reference>
<keyword evidence="3" id="KW-1185">Reference proteome</keyword>
<dbReference type="PANTHER" id="PTHR33512:SF10">
    <property type="entry name" value="PLANT_F17O14-7 PROTEIN"/>
    <property type="match status" value="1"/>
</dbReference>
<dbReference type="PANTHER" id="PTHR33512">
    <property type="entry name" value="PROTEIN, PUTATIVE (DUF1191)-RELATED"/>
    <property type="match status" value="1"/>
</dbReference>
<protein>
    <submittedName>
        <fullName evidence="2">Uncharacterized protein</fullName>
    </submittedName>
</protein>
<gene>
    <name evidence="2" type="ORF">DEO72_LG7g2388</name>
</gene>
<keyword evidence="1" id="KW-1133">Transmembrane helix</keyword>
<keyword evidence="1" id="KW-0472">Membrane</keyword>
<dbReference type="GO" id="GO:0016020">
    <property type="term" value="C:membrane"/>
    <property type="evidence" value="ECO:0007669"/>
    <property type="project" value="TreeGrafter"/>
</dbReference>
<evidence type="ECO:0000313" key="3">
    <source>
        <dbReference type="Proteomes" id="UP000501690"/>
    </source>
</evidence>
<dbReference type="InterPro" id="IPR010605">
    <property type="entry name" value="DUF1191"/>
</dbReference>
<dbReference type="EMBL" id="CP039351">
    <property type="protein sequence ID" value="QCE01096.1"/>
    <property type="molecule type" value="Genomic_DNA"/>
</dbReference>
<organism evidence="2 3">
    <name type="scientific">Vigna unguiculata</name>
    <name type="common">Cowpea</name>
    <dbReference type="NCBI Taxonomy" id="3917"/>
    <lineage>
        <taxon>Eukaryota</taxon>
        <taxon>Viridiplantae</taxon>
        <taxon>Streptophyta</taxon>
        <taxon>Embryophyta</taxon>
        <taxon>Tracheophyta</taxon>
        <taxon>Spermatophyta</taxon>
        <taxon>Magnoliopsida</taxon>
        <taxon>eudicotyledons</taxon>
        <taxon>Gunneridae</taxon>
        <taxon>Pentapetalae</taxon>
        <taxon>rosids</taxon>
        <taxon>fabids</taxon>
        <taxon>Fabales</taxon>
        <taxon>Fabaceae</taxon>
        <taxon>Papilionoideae</taxon>
        <taxon>50 kb inversion clade</taxon>
        <taxon>NPAAA clade</taxon>
        <taxon>indigoferoid/millettioid clade</taxon>
        <taxon>Phaseoleae</taxon>
        <taxon>Vigna</taxon>
    </lineage>
</organism>
<feature type="transmembrane region" description="Helical" evidence="1">
    <location>
        <begin position="274"/>
        <end position="297"/>
    </location>
</feature>
<dbReference type="Proteomes" id="UP000501690">
    <property type="component" value="Linkage Group LG7"/>
</dbReference>
<evidence type="ECO:0000256" key="1">
    <source>
        <dbReference type="SAM" id="Phobius"/>
    </source>
</evidence>
<keyword evidence="1" id="KW-0812">Transmembrane</keyword>
<sequence>MTFFMWSLHKSVCVVQQTKVLSEFGVDFDQTNEILMRVKTNNLFVLLFLTFSPYLLLSSAQLPPYDVVSPRLLDVHLQDLAFKTLFSPITGVSYDAKVPTNLTGIKVSAMRLKSGSLRNRGVPSYKEFKIPIGVVEKPYVERLVLVYQNLGNWSDTFYPLPDFSYLTPVLGLLAYNGENLSASSLPELDIKTFDKLILVHFSDVKPVPMGALAKCVYFDLHGSMHFDILLPGNVCSTMQQGHFSIVVESNAPSPEPYDCGKVEISEKNSKKMKFVLQIGGILLLVIILGLLVVGVMIHKKGSSRVQELDREAESNEILDITSIGDIKVPFAFGTRTQPMIEHEYFA</sequence>
<evidence type="ECO:0000313" key="2">
    <source>
        <dbReference type="EMBL" id="QCE01096.1"/>
    </source>
</evidence>
<name>A0A4D6MI29_VIGUN</name>
<proteinExistence type="predicted"/>